<comment type="subcellular location">
    <subcellularLocation>
        <location evidence="1">Cytoplasm</location>
    </subcellularLocation>
</comment>
<gene>
    <name evidence="13" type="ORF">FHU37_004876</name>
</gene>
<protein>
    <recommendedName>
        <fullName evidence="4">Protein-L-isoaspartate O-methyltransferase</fullName>
        <ecNumber evidence="3">2.1.1.77</ecNumber>
    </recommendedName>
    <alternativeName>
        <fullName evidence="11">L-isoaspartyl protein carboxyl methyltransferase</fullName>
    </alternativeName>
    <alternativeName>
        <fullName evidence="9">Protein L-isoaspartyl methyltransferase</fullName>
    </alternativeName>
    <alternativeName>
        <fullName evidence="10">Protein-beta-aspartate methyltransferase</fullName>
    </alternativeName>
</protein>
<keyword evidence="7 13" id="KW-0808">Transferase</keyword>
<keyword evidence="8" id="KW-0949">S-adenosyl-L-methionine</keyword>
<evidence type="ECO:0000256" key="6">
    <source>
        <dbReference type="ARBA" id="ARBA00022603"/>
    </source>
</evidence>
<keyword evidence="6 13" id="KW-0489">Methyltransferase</keyword>
<evidence type="ECO:0000256" key="4">
    <source>
        <dbReference type="ARBA" id="ARBA00013346"/>
    </source>
</evidence>
<evidence type="ECO:0000256" key="3">
    <source>
        <dbReference type="ARBA" id="ARBA00011890"/>
    </source>
</evidence>
<dbReference type="GO" id="GO:0004719">
    <property type="term" value="F:protein-L-isoaspartate (D-aspartate) O-methyltransferase activity"/>
    <property type="evidence" value="ECO:0007669"/>
    <property type="project" value="UniProtKB-EC"/>
</dbReference>
<evidence type="ECO:0000313" key="14">
    <source>
        <dbReference type="Proteomes" id="UP000567795"/>
    </source>
</evidence>
<evidence type="ECO:0000256" key="5">
    <source>
        <dbReference type="ARBA" id="ARBA00022490"/>
    </source>
</evidence>
<dbReference type="PANTHER" id="PTHR11579:SF0">
    <property type="entry name" value="PROTEIN-L-ISOASPARTATE(D-ASPARTATE) O-METHYLTRANSFERASE"/>
    <property type="match status" value="1"/>
</dbReference>
<dbReference type="InterPro" id="IPR029063">
    <property type="entry name" value="SAM-dependent_MTases_sf"/>
</dbReference>
<dbReference type="SUPFAM" id="SSF53335">
    <property type="entry name" value="S-adenosyl-L-methionine-dependent methyltransferases"/>
    <property type="match status" value="1"/>
</dbReference>
<dbReference type="Gene3D" id="3.40.50.150">
    <property type="entry name" value="Vaccinia Virus protein VP39"/>
    <property type="match status" value="1"/>
</dbReference>
<evidence type="ECO:0000256" key="8">
    <source>
        <dbReference type="ARBA" id="ARBA00022691"/>
    </source>
</evidence>
<dbReference type="EC" id="2.1.1.77" evidence="3"/>
<feature type="region of interest" description="Disordered" evidence="12">
    <location>
        <begin position="252"/>
        <end position="276"/>
    </location>
</feature>
<dbReference type="RefSeq" id="WP_179816782.1">
    <property type="nucleotide sequence ID" value="NZ_JACBZD010000002.1"/>
</dbReference>
<evidence type="ECO:0000256" key="11">
    <source>
        <dbReference type="ARBA" id="ARBA00031350"/>
    </source>
</evidence>
<dbReference type="Pfam" id="PF01135">
    <property type="entry name" value="PCMT"/>
    <property type="match status" value="1"/>
</dbReference>
<sequence>MSTRPIPLRDRLAEEVAQSGDLRSPEWRVAMNAVPRHVFLPRFYVPDPSARRDRYWRLMSRELDRPTWLEHVYRDRALVTELDAESPYTDNRLCRHQQAIPTRYATRPGLVVHMLESLNLEREHTVLQAGVGCGYATALLCARVGGQRVITVESDSFSRVRVKRLINETHYFPTVAPGDERDGYRIRAPYDAVFATTAVHAIPRSWLHQSRPGARIAAAITGSMDTAILALLTVHPDGTASGPVRLLPEPMQRARSHGPGSRFAPLPILDGKQRDRPTTLHPTALDDPNLRFLAQFAAPGALLEFNSVVGEPVWVLWHPPSGSWATVRATSSVTSGTRVTEGGPIPLWSALERANGAWRRAGRPPLHTMTLTVTPEAHELHAGPVTWRLPN</sequence>
<proteinExistence type="inferred from homology"/>
<dbReference type="InterPro" id="IPR000682">
    <property type="entry name" value="PCMT"/>
</dbReference>
<dbReference type="GO" id="GO:0005737">
    <property type="term" value="C:cytoplasm"/>
    <property type="evidence" value="ECO:0007669"/>
    <property type="project" value="UniProtKB-SubCell"/>
</dbReference>
<evidence type="ECO:0000256" key="7">
    <source>
        <dbReference type="ARBA" id="ARBA00022679"/>
    </source>
</evidence>
<keyword evidence="5" id="KW-0963">Cytoplasm</keyword>
<reference evidence="13 14" key="1">
    <citation type="submission" date="2020-07" db="EMBL/GenBank/DDBJ databases">
        <title>Sequencing the genomes of 1000 actinobacteria strains.</title>
        <authorList>
            <person name="Klenk H.-P."/>
        </authorList>
    </citation>
    <scope>NUCLEOTIDE SEQUENCE [LARGE SCALE GENOMIC DNA]</scope>
    <source>
        <strain evidence="13 14">DSM 42178</strain>
    </source>
</reference>
<evidence type="ECO:0000313" key="13">
    <source>
        <dbReference type="EMBL" id="NYI07847.1"/>
    </source>
</evidence>
<comment type="caution">
    <text evidence="13">The sequence shown here is derived from an EMBL/GenBank/DDBJ whole genome shotgun (WGS) entry which is preliminary data.</text>
</comment>
<dbReference type="Proteomes" id="UP000567795">
    <property type="component" value="Unassembled WGS sequence"/>
</dbReference>
<dbReference type="EMBL" id="JACBZD010000002">
    <property type="protein sequence ID" value="NYI07847.1"/>
    <property type="molecule type" value="Genomic_DNA"/>
</dbReference>
<comment type="similarity">
    <text evidence="2">Belongs to the methyltransferase superfamily. L-isoaspartyl/D-aspartyl protein methyltransferase family.</text>
</comment>
<evidence type="ECO:0000256" key="2">
    <source>
        <dbReference type="ARBA" id="ARBA00005369"/>
    </source>
</evidence>
<accession>A0A853A126</accession>
<dbReference type="GO" id="GO:0032259">
    <property type="term" value="P:methylation"/>
    <property type="evidence" value="ECO:0007669"/>
    <property type="project" value="UniProtKB-KW"/>
</dbReference>
<evidence type="ECO:0000256" key="12">
    <source>
        <dbReference type="SAM" id="MobiDB-lite"/>
    </source>
</evidence>
<name>A0A853A126_9ACTN</name>
<organism evidence="13 14">
    <name type="scientific">Allostreptomyces psammosilenae</name>
    <dbReference type="NCBI Taxonomy" id="1892865"/>
    <lineage>
        <taxon>Bacteria</taxon>
        <taxon>Bacillati</taxon>
        <taxon>Actinomycetota</taxon>
        <taxon>Actinomycetes</taxon>
        <taxon>Kitasatosporales</taxon>
        <taxon>Streptomycetaceae</taxon>
        <taxon>Allostreptomyces</taxon>
    </lineage>
</organism>
<evidence type="ECO:0000256" key="9">
    <source>
        <dbReference type="ARBA" id="ARBA00030757"/>
    </source>
</evidence>
<evidence type="ECO:0000256" key="10">
    <source>
        <dbReference type="ARBA" id="ARBA00031323"/>
    </source>
</evidence>
<dbReference type="PANTHER" id="PTHR11579">
    <property type="entry name" value="PROTEIN-L-ISOASPARTATE O-METHYLTRANSFERASE"/>
    <property type="match status" value="1"/>
</dbReference>
<keyword evidence="14" id="KW-1185">Reference proteome</keyword>
<dbReference type="AlphaFoldDB" id="A0A853A126"/>
<evidence type="ECO:0000256" key="1">
    <source>
        <dbReference type="ARBA" id="ARBA00004496"/>
    </source>
</evidence>